<comment type="catalytic activity">
    <reaction evidence="15">
        <text>L-threonyl-[protein] + ATP = O-phospho-L-threonyl-[protein] + ADP + H(+)</text>
        <dbReference type="Rhea" id="RHEA:46608"/>
        <dbReference type="Rhea" id="RHEA-COMP:11060"/>
        <dbReference type="Rhea" id="RHEA-COMP:11605"/>
        <dbReference type="ChEBI" id="CHEBI:15378"/>
        <dbReference type="ChEBI" id="CHEBI:30013"/>
        <dbReference type="ChEBI" id="CHEBI:30616"/>
        <dbReference type="ChEBI" id="CHEBI:61977"/>
        <dbReference type="ChEBI" id="CHEBI:456216"/>
        <dbReference type="EC" id="2.7.11.1"/>
    </reaction>
</comment>
<evidence type="ECO:0000313" key="21">
    <source>
        <dbReference type="EMBL" id="CAL0302173.1"/>
    </source>
</evidence>
<comment type="catalytic activity">
    <reaction evidence="1">
        <text>S-ubiquitinyl-[E2 ubiquitin-conjugating enzyme]-L-cysteine + [acceptor protein]-L-lysine = [E2 ubiquitin-conjugating enzyme]-L-cysteine + N(6)-ubiquitinyl-[acceptor protein]-L-lysine.</text>
        <dbReference type="EC" id="2.3.2.27"/>
    </reaction>
</comment>
<sequence length="370" mass="41820">MEILKLLLYLFIIPIIYASHNCQISWCGNDNIVIRFPFRLEGEQQDPYCGYPGFKLLCSNDRKTVLKLPHTEELYVRNINYIRQHIQVYDPNQCLPKLLLSLNLSGSPFTAIFQNNYTFLSCPYPNIDSQLVPIECLSNSTNFVSSIPSVNLTNSLLESCYVIRNISVPAAWQGLLYEGNFRDDLSEDLRLTWYEPDCIECESQGMLCGFDNGENGQVSCFYDYRTDLSYNRSRVMRILSLSVVAAALICAIVVTCFVCLKIKDTAAQRSTTTAISLQPATATTGLDESTIESYQKLVLGESRRMPGPNDGCCSICLSDYKSKDIVRCIPQCRHCFHAECIDEWLRMNSSCPICRNIPSPSHVHVMSPNP</sequence>
<evidence type="ECO:0000256" key="19">
    <source>
        <dbReference type="SAM" id="SignalP"/>
    </source>
</evidence>
<accession>A0AAV1VYV7</accession>
<proteinExistence type="inferred from homology"/>
<feature type="signal peptide" evidence="19">
    <location>
        <begin position="1"/>
        <end position="18"/>
    </location>
</feature>
<evidence type="ECO:0000256" key="10">
    <source>
        <dbReference type="ARBA" id="ARBA00022833"/>
    </source>
</evidence>
<evidence type="ECO:0000256" key="15">
    <source>
        <dbReference type="ARBA" id="ARBA00047899"/>
    </source>
</evidence>
<keyword evidence="9" id="KW-0833">Ubl conjugation pathway</keyword>
<evidence type="ECO:0000256" key="12">
    <source>
        <dbReference type="ARBA" id="ARBA00023136"/>
    </source>
</evidence>
<dbReference type="GO" id="GO:0061630">
    <property type="term" value="F:ubiquitin protein ligase activity"/>
    <property type="evidence" value="ECO:0007669"/>
    <property type="project" value="UniProtKB-EC"/>
</dbReference>
<dbReference type="Pfam" id="PF13639">
    <property type="entry name" value="zf-RING_2"/>
    <property type="match status" value="1"/>
</dbReference>
<feature type="chain" id="PRO_5043561714" description="RING-type domain-containing protein" evidence="19">
    <location>
        <begin position="19"/>
        <end position="370"/>
    </location>
</feature>
<dbReference type="Gene3D" id="3.30.40.10">
    <property type="entry name" value="Zinc/RING finger domain, C3HC4 (zinc finger)"/>
    <property type="match status" value="1"/>
</dbReference>
<evidence type="ECO:0000259" key="20">
    <source>
        <dbReference type="PROSITE" id="PS50089"/>
    </source>
</evidence>
<evidence type="ECO:0000256" key="2">
    <source>
        <dbReference type="ARBA" id="ARBA00004167"/>
    </source>
</evidence>
<dbReference type="GO" id="GO:0016020">
    <property type="term" value="C:membrane"/>
    <property type="evidence" value="ECO:0007669"/>
    <property type="project" value="UniProtKB-SubCell"/>
</dbReference>
<reference evidence="21 22" key="1">
    <citation type="submission" date="2024-03" db="EMBL/GenBank/DDBJ databases">
        <authorList>
            <person name="Martinez-Hernandez J."/>
        </authorList>
    </citation>
    <scope>NUCLEOTIDE SEQUENCE [LARGE SCALE GENOMIC DNA]</scope>
</reference>
<keyword evidence="22" id="KW-1185">Reference proteome</keyword>
<comment type="pathway">
    <text evidence="3">Protein modification; protein ubiquitination.</text>
</comment>
<evidence type="ECO:0000256" key="16">
    <source>
        <dbReference type="ARBA" id="ARBA00048679"/>
    </source>
</evidence>
<keyword evidence="7 19" id="KW-0732">Signal</keyword>
<feature type="transmembrane region" description="Helical" evidence="18">
    <location>
        <begin position="238"/>
        <end position="260"/>
    </location>
</feature>
<dbReference type="AlphaFoldDB" id="A0AAV1VYV7"/>
<keyword evidence="8 17" id="KW-0863">Zinc-finger</keyword>
<evidence type="ECO:0000256" key="7">
    <source>
        <dbReference type="ARBA" id="ARBA00022729"/>
    </source>
</evidence>
<dbReference type="SMART" id="SM00184">
    <property type="entry name" value="RING"/>
    <property type="match status" value="1"/>
</dbReference>
<evidence type="ECO:0000256" key="1">
    <source>
        <dbReference type="ARBA" id="ARBA00000900"/>
    </source>
</evidence>
<dbReference type="SUPFAM" id="SSF57850">
    <property type="entry name" value="RING/U-box"/>
    <property type="match status" value="1"/>
</dbReference>
<dbReference type="CDD" id="cd16461">
    <property type="entry name" value="RING-H2_EL5-like"/>
    <property type="match status" value="1"/>
</dbReference>
<protein>
    <recommendedName>
        <fullName evidence="20">RING-type domain-containing protein</fullName>
    </recommendedName>
</protein>
<keyword evidence="12 18" id="KW-0472">Membrane</keyword>
<dbReference type="GO" id="GO:0004674">
    <property type="term" value="F:protein serine/threonine kinase activity"/>
    <property type="evidence" value="ECO:0007669"/>
    <property type="project" value="UniProtKB-EC"/>
</dbReference>
<dbReference type="GO" id="GO:0008270">
    <property type="term" value="F:zinc ion binding"/>
    <property type="evidence" value="ECO:0007669"/>
    <property type="project" value="UniProtKB-KW"/>
</dbReference>
<dbReference type="InterPro" id="IPR032872">
    <property type="entry name" value="WAK_assoc_C"/>
</dbReference>
<evidence type="ECO:0000313" key="22">
    <source>
        <dbReference type="Proteomes" id="UP001497480"/>
    </source>
</evidence>
<evidence type="ECO:0000256" key="14">
    <source>
        <dbReference type="ARBA" id="ARBA00024209"/>
    </source>
</evidence>
<evidence type="ECO:0000256" key="8">
    <source>
        <dbReference type="ARBA" id="ARBA00022771"/>
    </source>
</evidence>
<dbReference type="InterPro" id="IPR046948">
    <property type="entry name" value="ATL20-22-like"/>
</dbReference>
<dbReference type="InterPro" id="IPR025287">
    <property type="entry name" value="WAK_GUB"/>
</dbReference>
<evidence type="ECO:0000256" key="4">
    <source>
        <dbReference type="ARBA" id="ARBA00022679"/>
    </source>
</evidence>
<dbReference type="Pfam" id="PF13947">
    <property type="entry name" value="GUB_WAK_bind"/>
    <property type="match status" value="1"/>
</dbReference>
<evidence type="ECO:0000256" key="6">
    <source>
        <dbReference type="ARBA" id="ARBA00022723"/>
    </source>
</evidence>
<keyword evidence="4" id="KW-0808">Transferase</keyword>
<evidence type="ECO:0000256" key="13">
    <source>
        <dbReference type="ARBA" id="ARBA00023180"/>
    </source>
</evidence>
<dbReference type="GO" id="GO:0030247">
    <property type="term" value="F:polysaccharide binding"/>
    <property type="evidence" value="ECO:0007669"/>
    <property type="project" value="InterPro"/>
</dbReference>
<evidence type="ECO:0000256" key="5">
    <source>
        <dbReference type="ARBA" id="ARBA00022692"/>
    </source>
</evidence>
<evidence type="ECO:0000256" key="18">
    <source>
        <dbReference type="SAM" id="Phobius"/>
    </source>
</evidence>
<feature type="domain" description="RING-type" evidence="20">
    <location>
        <begin position="313"/>
        <end position="355"/>
    </location>
</feature>
<keyword evidence="10" id="KW-0862">Zinc</keyword>
<evidence type="ECO:0000256" key="3">
    <source>
        <dbReference type="ARBA" id="ARBA00004906"/>
    </source>
</evidence>
<dbReference type="PANTHER" id="PTHR46279:SF2">
    <property type="entry name" value="RING-H2 FINGER PROTEIN ATL21A-RELATED"/>
    <property type="match status" value="1"/>
</dbReference>
<dbReference type="Proteomes" id="UP001497480">
    <property type="component" value="Unassembled WGS sequence"/>
</dbReference>
<keyword evidence="11 18" id="KW-1133">Transmembrane helix</keyword>
<dbReference type="InterPro" id="IPR001841">
    <property type="entry name" value="Znf_RING"/>
</dbReference>
<dbReference type="InterPro" id="IPR013083">
    <property type="entry name" value="Znf_RING/FYVE/PHD"/>
</dbReference>
<dbReference type="Pfam" id="PF14380">
    <property type="entry name" value="WAK_assoc"/>
    <property type="match status" value="1"/>
</dbReference>
<comment type="catalytic activity">
    <reaction evidence="16">
        <text>L-seryl-[protein] + ATP = O-phospho-L-seryl-[protein] + ADP + H(+)</text>
        <dbReference type="Rhea" id="RHEA:17989"/>
        <dbReference type="Rhea" id="RHEA-COMP:9863"/>
        <dbReference type="Rhea" id="RHEA-COMP:11604"/>
        <dbReference type="ChEBI" id="CHEBI:15378"/>
        <dbReference type="ChEBI" id="CHEBI:29999"/>
        <dbReference type="ChEBI" id="CHEBI:30616"/>
        <dbReference type="ChEBI" id="CHEBI:83421"/>
        <dbReference type="ChEBI" id="CHEBI:456216"/>
        <dbReference type="EC" id="2.7.11.1"/>
    </reaction>
</comment>
<comment type="caution">
    <text evidence="21">The sequence shown here is derived from an EMBL/GenBank/DDBJ whole genome shotgun (WGS) entry which is preliminary data.</text>
</comment>
<name>A0AAV1VYV7_LUPLU</name>
<dbReference type="PROSITE" id="PS50089">
    <property type="entry name" value="ZF_RING_2"/>
    <property type="match status" value="1"/>
</dbReference>
<comment type="subcellular location">
    <subcellularLocation>
        <location evidence="2">Membrane</location>
        <topology evidence="2">Single-pass membrane protein</topology>
    </subcellularLocation>
</comment>
<evidence type="ECO:0000256" key="11">
    <source>
        <dbReference type="ARBA" id="ARBA00022989"/>
    </source>
</evidence>
<keyword evidence="5 18" id="KW-0812">Transmembrane</keyword>
<keyword evidence="6" id="KW-0479">Metal-binding</keyword>
<comment type="similarity">
    <text evidence="14">Belongs to the RING-type zinc finger family. ATL subfamily.</text>
</comment>
<dbReference type="PANTHER" id="PTHR46279">
    <property type="entry name" value="RING/U-BOX SUPERFAMILY PROTEIN"/>
    <property type="match status" value="1"/>
</dbReference>
<keyword evidence="13" id="KW-0325">Glycoprotein</keyword>
<evidence type="ECO:0000256" key="17">
    <source>
        <dbReference type="PROSITE-ProRule" id="PRU00175"/>
    </source>
</evidence>
<gene>
    <name evidence="21" type="ORF">LLUT_LOCUS3233</name>
</gene>
<dbReference type="EMBL" id="CAXHTB010000002">
    <property type="protein sequence ID" value="CAL0302173.1"/>
    <property type="molecule type" value="Genomic_DNA"/>
</dbReference>
<organism evidence="21 22">
    <name type="scientific">Lupinus luteus</name>
    <name type="common">European yellow lupine</name>
    <dbReference type="NCBI Taxonomy" id="3873"/>
    <lineage>
        <taxon>Eukaryota</taxon>
        <taxon>Viridiplantae</taxon>
        <taxon>Streptophyta</taxon>
        <taxon>Embryophyta</taxon>
        <taxon>Tracheophyta</taxon>
        <taxon>Spermatophyta</taxon>
        <taxon>Magnoliopsida</taxon>
        <taxon>eudicotyledons</taxon>
        <taxon>Gunneridae</taxon>
        <taxon>Pentapetalae</taxon>
        <taxon>rosids</taxon>
        <taxon>fabids</taxon>
        <taxon>Fabales</taxon>
        <taxon>Fabaceae</taxon>
        <taxon>Papilionoideae</taxon>
        <taxon>50 kb inversion clade</taxon>
        <taxon>genistoids sensu lato</taxon>
        <taxon>core genistoids</taxon>
        <taxon>Genisteae</taxon>
        <taxon>Lupinus</taxon>
    </lineage>
</organism>
<evidence type="ECO:0000256" key="9">
    <source>
        <dbReference type="ARBA" id="ARBA00022786"/>
    </source>
</evidence>